<dbReference type="EMBL" id="JAXCEH010000025">
    <property type="protein sequence ID" value="MFA1557894.1"/>
    <property type="molecule type" value="Genomic_DNA"/>
</dbReference>
<dbReference type="RefSeq" id="WP_371944712.1">
    <property type="nucleotide sequence ID" value="NZ_JAXCEH010000025.1"/>
</dbReference>
<evidence type="ECO:0000313" key="2">
    <source>
        <dbReference type="Proteomes" id="UP001569904"/>
    </source>
</evidence>
<name>A0ABV4R4Q7_9ACTN</name>
<evidence type="ECO:0000313" key="1">
    <source>
        <dbReference type="EMBL" id="MFA1557894.1"/>
    </source>
</evidence>
<accession>A0ABV4R4Q7</accession>
<organism evidence="1 2">
    <name type="scientific">Actinomadura chokoriensis</name>
    <dbReference type="NCBI Taxonomy" id="454156"/>
    <lineage>
        <taxon>Bacteria</taxon>
        <taxon>Bacillati</taxon>
        <taxon>Actinomycetota</taxon>
        <taxon>Actinomycetes</taxon>
        <taxon>Streptosporangiales</taxon>
        <taxon>Thermomonosporaceae</taxon>
        <taxon>Actinomadura</taxon>
    </lineage>
</organism>
<keyword evidence="2" id="KW-1185">Reference proteome</keyword>
<reference evidence="1 2" key="1">
    <citation type="submission" date="2023-11" db="EMBL/GenBank/DDBJ databases">
        <title>Actinomadura monticuli sp. nov., isolated from volcanic ash.</title>
        <authorList>
            <person name="Lee S.D."/>
            <person name="Yang H."/>
            <person name="Kim I.S."/>
        </authorList>
    </citation>
    <scope>NUCLEOTIDE SEQUENCE [LARGE SCALE GENOMIC DNA]</scope>
    <source>
        <strain evidence="1 2">DSM 45346</strain>
    </source>
</reference>
<comment type="caution">
    <text evidence="1">The sequence shown here is derived from an EMBL/GenBank/DDBJ whole genome shotgun (WGS) entry which is preliminary data.</text>
</comment>
<gene>
    <name evidence="1" type="ORF">SM436_29775</name>
</gene>
<proteinExistence type="predicted"/>
<sequence length="93" mass="10313">MAEGHLDALADELRARGWARFKMYAESPPVLWVFPKGGEGTALGVAAVRVDGRWVFQISRLIEYPCEAAVQVADILDNVLRDRMGRLDAPSSR</sequence>
<dbReference type="Proteomes" id="UP001569904">
    <property type="component" value="Unassembled WGS sequence"/>
</dbReference>
<protein>
    <submittedName>
        <fullName evidence="1">Uncharacterized protein</fullName>
    </submittedName>
</protein>